<dbReference type="SUPFAM" id="SSF58113">
    <property type="entry name" value="Apolipoprotein A-I"/>
    <property type="match status" value="1"/>
</dbReference>
<name>A0A7T6Z4W6_9BACI</name>
<dbReference type="EMBL" id="CP054705">
    <property type="protein sequence ID" value="QQK76853.1"/>
    <property type="molecule type" value="Genomic_DNA"/>
</dbReference>
<gene>
    <name evidence="1" type="ORF">HUG15_15640</name>
</gene>
<dbReference type="Proteomes" id="UP000595823">
    <property type="component" value="Chromosome"/>
</dbReference>
<evidence type="ECO:0000313" key="1">
    <source>
        <dbReference type="EMBL" id="QQK76853.1"/>
    </source>
</evidence>
<dbReference type="RefSeq" id="WP_200123979.1">
    <property type="nucleotide sequence ID" value="NZ_CP054705.1"/>
</dbReference>
<keyword evidence="2" id="KW-1185">Reference proteome</keyword>
<sequence length="129" mass="14838">MSLTNEQLLDAIRELQTEMTGMRTELREEISGARSELREEIFGVRSELRGDISGVRSEVQSFRTEVNDRFDAVEKKQDGMRERLVHVAEDVTTIKGTIEHHESDIRSLYKRSFDLKEKIEPGQLGSAEK</sequence>
<dbReference type="Gene3D" id="1.20.58.130">
    <property type="match status" value="1"/>
</dbReference>
<organism evidence="1 2">
    <name type="scientific">Salicibibacter cibarius</name>
    <dbReference type="NCBI Taxonomy" id="2743000"/>
    <lineage>
        <taxon>Bacteria</taxon>
        <taxon>Bacillati</taxon>
        <taxon>Bacillota</taxon>
        <taxon>Bacilli</taxon>
        <taxon>Bacillales</taxon>
        <taxon>Bacillaceae</taxon>
        <taxon>Salicibibacter</taxon>
    </lineage>
</organism>
<accession>A0A7T6Z4W6</accession>
<reference evidence="1 2" key="1">
    <citation type="submission" date="2020-06" db="EMBL/GenBank/DDBJ databases">
        <title>Genomic analysis of Salicibibacter sp. NKC5-3.</title>
        <authorList>
            <person name="Oh Y.J."/>
        </authorList>
    </citation>
    <scope>NUCLEOTIDE SEQUENCE [LARGE SCALE GENOMIC DNA]</scope>
    <source>
        <strain evidence="1 2">NKC5-3</strain>
    </source>
</reference>
<dbReference type="AlphaFoldDB" id="A0A7T6Z4W6"/>
<protein>
    <recommendedName>
        <fullName evidence="3">DUF1640 domain-containing protein</fullName>
    </recommendedName>
</protein>
<proteinExistence type="predicted"/>
<evidence type="ECO:0008006" key="3">
    <source>
        <dbReference type="Google" id="ProtNLM"/>
    </source>
</evidence>
<evidence type="ECO:0000313" key="2">
    <source>
        <dbReference type="Proteomes" id="UP000595823"/>
    </source>
</evidence>
<dbReference type="KEGG" id="scia:HUG15_15640"/>